<gene>
    <name evidence="2" type="ORF">NCCP691_40780</name>
</gene>
<keyword evidence="3" id="KW-1185">Reference proteome</keyword>
<feature type="chain" id="PRO_5046417046" description="Cysteine rich repeat protein" evidence="1">
    <location>
        <begin position="19"/>
        <end position="109"/>
    </location>
</feature>
<dbReference type="EMBL" id="BPMK01000025">
    <property type="protein sequence ID" value="GIZ54064.1"/>
    <property type="molecule type" value="Genomic_DNA"/>
</dbReference>
<name>A0ABQ4QBL5_9BURK</name>
<organism evidence="2 3">
    <name type="scientific">Noviherbaspirillum aridicola</name>
    <dbReference type="NCBI Taxonomy" id="2849687"/>
    <lineage>
        <taxon>Bacteria</taxon>
        <taxon>Pseudomonadati</taxon>
        <taxon>Pseudomonadota</taxon>
        <taxon>Betaproteobacteria</taxon>
        <taxon>Burkholderiales</taxon>
        <taxon>Oxalobacteraceae</taxon>
        <taxon>Noviherbaspirillum</taxon>
    </lineage>
</organism>
<protein>
    <recommendedName>
        <fullName evidence="4">Cysteine rich repeat protein</fullName>
    </recommendedName>
</protein>
<accession>A0ABQ4QBL5</accession>
<dbReference type="Proteomes" id="UP000887222">
    <property type="component" value="Unassembled WGS sequence"/>
</dbReference>
<evidence type="ECO:0000313" key="2">
    <source>
        <dbReference type="EMBL" id="GIZ54064.1"/>
    </source>
</evidence>
<reference evidence="2 3" key="1">
    <citation type="journal article" date="2022" name="Int. J. Syst. Evol. Microbiol.">
        <title>Noviherbaspirillum aridicola sp. nov., isolated from an arid soil in Pakistan.</title>
        <authorList>
            <person name="Khan I.U."/>
            <person name="Saqib M."/>
            <person name="Amin A."/>
            <person name="Hussain F."/>
            <person name="Li L."/>
            <person name="Liu Y.H."/>
            <person name="Fang B.Z."/>
            <person name="Ahmed I."/>
            <person name="Li W.J."/>
        </authorList>
    </citation>
    <scope>NUCLEOTIDE SEQUENCE [LARGE SCALE GENOMIC DNA]</scope>
    <source>
        <strain evidence="2 3">NCCP-691</strain>
    </source>
</reference>
<proteinExistence type="predicted"/>
<comment type="caution">
    <text evidence="2">The sequence shown here is derived from an EMBL/GenBank/DDBJ whole genome shotgun (WGS) entry which is preliminary data.</text>
</comment>
<feature type="signal peptide" evidence="1">
    <location>
        <begin position="1"/>
        <end position="18"/>
    </location>
</feature>
<sequence length="109" mass="12043">MRHLAGIAFFILASVAFAQKNPLPVAPQSIPPHMLQSLQSRHQSCGRLSDECRAVCEAANALSDSASDLGRCAGRHDYSEDCRRRFRGVRQAFTEYESLVSETNGECSR</sequence>
<evidence type="ECO:0000313" key="3">
    <source>
        <dbReference type="Proteomes" id="UP000887222"/>
    </source>
</evidence>
<keyword evidence="1" id="KW-0732">Signal</keyword>
<evidence type="ECO:0008006" key="4">
    <source>
        <dbReference type="Google" id="ProtNLM"/>
    </source>
</evidence>
<evidence type="ECO:0000256" key="1">
    <source>
        <dbReference type="SAM" id="SignalP"/>
    </source>
</evidence>